<evidence type="ECO:0000313" key="5">
    <source>
        <dbReference type="Proteomes" id="UP000011124"/>
    </source>
</evidence>
<keyword evidence="3" id="KW-0540">Nuclease</keyword>
<evidence type="ECO:0000313" key="3">
    <source>
        <dbReference type="EMBL" id="EEX78128.1"/>
    </source>
</evidence>
<accession>C9LS88</accession>
<gene>
    <name evidence="2" type="ordered locus">Selsp_1834</name>
    <name evidence="3" type="ORF">SELSPUOL_00312</name>
</gene>
<dbReference type="Gene3D" id="3.20.20.150">
    <property type="entry name" value="Divalent-metal-dependent TIM barrel enzymes"/>
    <property type="match status" value="1"/>
</dbReference>
<dbReference type="EMBL" id="ACKP02000010">
    <property type="protein sequence ID" value="EEX78128.1"/>
    <property type="molecule type" value="Genomic_DNA"/>
</dbReference>
<dbReference type="KEGG" id="ssg:Selsp_1834"/>
<dbReference type="GO" id="GO:0016853">
    <property type="term" value="F:isomerase activity"/>
    <property type="evidence" value="ECO:0007669"/>
    <property type="project" value="UniProtKB-KW"/>
</dbReference>
<evidence type="ECO:0000259" key="1">
    <source>
        <dbReference type="Pfam" id="PF01261"/>
    </source>
</evidence>
<sequence>MLELVNISNAGCDIENLLQNKTEALHEFIQRYGLDGIEFMLCAPWDRAMYPPTYIKGVHLLFWPSWLDFWRGDKAALLAEFGTEENIRAYYGSLDVDDWVESWKENLRQAATCRPQYLVFHVAHNVTSEMYTREFAHTDEEVIEGTIELVNEIADEIPQGVRLLFENLWWPGLTFQKPQLAGALLERVSHADTGFMLDVGHLMNTNADLTSEEDGARYVKEIYRNLGELGKRIYGVHLHQSLSGSYTKRMMEEHAGEHRSLSWQEAMEYVLQVDRHQPFQTDAARRIVDLICPDYLVHEFIQRSRTDWEEKLQTQQEALRNTIS</sequence>
<dbReference type="Proteomes" id="UP000011124">
    <property type="component" value="Chromosome"/>
</dbReference>
<dbReference type="InterPro" id="IPR013022">
    <property type="entry name" value="Xyl_isomerase-like_TIM-brl"/>
</dbReference>
<dbReference type="EMBL" id="CP002637">
    <property type="protein sequence ID" value="AEC00789.1"/>
    <property type="molecule type" value="Genomic_DNA"/>
</dbReference>
<reference evidence="2 5" key="2">
    <citation type="submission" date="2011-04" db="EMBL/GenBank/DDBJ databases">
        <title>The complete genome of Selenomonas sputigena DSM 20758.</title>
        <authorList>
            <consortium name="US DOE Joint Genome Institute (JGI-PGF)"/>
            <person name="Lucas S."/>
            <person name="Copeland A."/>
            <person name="Lapidus A."/>
            <person name="Bruce D."/>
            <person name="Goodwin L."/>
            <person name="Pitluck S."/>
            <person name="Peters L."/>
            <person name="Kyrpides N."/>
            <person name="Mavromatis K."/>
            <person name="Ivanova N."/>
            <person name="Ovchinnikova G."/>
            <person name="Teshima H."/>
            <person name="Detter J.C."/>
            <person name="Tapia R."/>
            <person name="Han C."/>
            <person name="Land M."/>
            <person name="Hauser L."/>
            <person name="Markowitz V."/>
            <person name="Cheng J.-F."/>
            <person name="Hugenholtz P."/>
            <person name="Woyke T."/>
            <person name="Wu D."/>
            <person name="Gronow S."/>
            <person name="Wellnitz S."/>
            <person name="Schneider S."/>
            <person name="Klenk H.-P."/>
            <person name="Eisen J.A."/>
        </authorList>
    </citation>
    <scope>NUCLEOTIDE SEQUENCE [LARGE SCALE GENOMIC DNA]</scope>
    <source>
        <strain evidence="2">ATCC 35185</strain>
        <strain evidence="5">ATCC 35185 / DSM 20758 / VPI D19B-28</strain>
    </source>
</reference>
<dbReference type="Proteomes" id="UP000003505">
    <property type="component" value="Unassembled WGS sequence"/>
</dbReference>
<dbReference type="STRING" id="546271.Selsp_1834"/>
<dbReference type="HOGENOM" id="CLU_046677_0_0_9"/>
<dbReference type="SUPFAM" id="SSF51658">
    <property type="entry name" value="Xylose isomerase-like"/>
    <property type="match status" value="1"/>
</dbReference>
<dbReference type="InterPro" id="IPR036237">
    <property type="entry name" value="Xyl_isomerase-like_sf"/>
</dbReference>
<dbReference type="OrthoDB" id="6253202at2"/>
<name>C9LS88_SELS3</name>
<keyword evidence="5" id="KW-1185">Reference proteome</keyword>
<keyword evidence="2" id="KW-0413">Isomerase</keyword>
<feature type="domain" description="Xylose isomerase-like TIM barrel" evidence="1">
    <location>
        <begin position="29"/>
        <end position="278"/>
    </location>
</feature>
<proteinExistence type="predicted"/>
<organism evidence="3 4">
    <name type="scientific">Selenomonas sputigena (strain ATCC 35185 / DSM 20758 / CCUG 44933 / VPI D19B-28)</name>
    <dbReference type="NCBI Taxonomy" id="546271"/>
    <lineage>
        <taxon>Bacteria</taxon>
        <taxon>Bacillati</taxon>
        <taxon>Bacillota</taxon>
        <taxon>Negativicutes</taxon>
        <taxon>Selenomonadales</taxon>
        <taxon>Selenomonadaceae</taxon>
        <taxon>Selenomonas</taxon>
    </lineage>
</organism>
<dbReference type="eggNOG" id="COG1082">
    <property type="taxonomic scope" value="Bacteria"/>
</dbReference>
<protein>
    <submittedName>
        <fullName evidence="3">AP endonuclease, family 2</fullName>
    </submittedName>
    <submittedName>
        <fullName evidence="2">Xylose isomerase domain-containing protein TIM barrel</fullName>
    </submittedName>
</protein>
<keyword evidence="3" id="KW-0378">Hydrolase</keyword>
<dbReference type="AlphaFoldDB" id="C9LS88"/>
<reference evidence="3 4" key="1">
    <citation type="submission" date="2009-09" db="EMBL/GenBank/DDBJ databases">
        <authorList>
            <person name="Weinstock G."/>
            <person name="Sodergren E."/>
            <person name="Clifton S."/>
            <person name="Fulton L."/>
            <person name="Fulton B."/>
            <person name="Courtney L."/>
            <person name="Fronick C."/>
            <person name="Harrison M."/>
            <person name="Strong C."/>
            <person name="Farmer C."/>
            <person name="Delahaunty K."/>
            <person name="Markovic C."/>
            <person name="Hall O."/>
            <person name="Minx P."/>
            <person name="Tomlinson C."/>
            <person name="Mitreva M."/>
            <person name="Nelson J."/>
            <person name="Hou S."/>
            <person name="Wollam A."/>
            <person name="Pepin K.H."/>
            <person name="Johnson M."/>
            <person name="Bhonagiri V."/>
            <person name="Nash W.E."/>
            <person name="Warren W."/>
            <person name="Chinwalla A."/>
            <person name="Mardis E.R."/>
            <person name="Wilson R.K."/>
        </authorList>
    </citation>
    <scope>NUCLEOTIDE SEQUENCE [LARGE SCALE GENOMIC DNA]</scope>
    <source>
        <strain evidence="3">ATCC 35185</strain>
        <strain evidence="4">ATCC 35185 / DSM 20758 / VPI D19B-28</strain>
    </source>
</reference>
<dbReference type="Pfam" id="PF01261">
    <property type="entry name" value="AP_endonuc_2"/>
    <property type="match status" value="1"/>
</dbReference>
<evidence type="ECO:0000313" key="4">
    <source>
        <dbReference type="Proteomes" id="UP000003505"/>
    </source>
</evidence>
<keyword evidence="3" id="KW-0255">Endonuclease</keyword>
<dbReference type="GO" id="GO:0004519">
    <property type="term" value="F:endonuclease activity"/>
    <property type="evidence" value="ECO:0007669"/>
    <property type="project" value="UniProtKB-KW"/>
</dbReference>
<evidence type="ECO:0000313" key="2">
    <source>
        <dbReference type="EMBL" id="AEC00789.1"/>
    </source>
</evidence>
<dbReference type="RefSeq" id="WP_006191037.1">
    <property type="nucleotide sequence ID" value="NC_015437.1"/>
</dbReference>